<dbReference type="Pfam" id="PF00534">
    <property type="entry name" value="Glycos_transf_1"/>
    <property type="match status" value="1"/>
</dbReference>
<dbReference type="PANTHER" id="PTHR45947:SF3">
    <property type="entry name" value="SULFOQUINOVOSYL TRANSFERASE SQD2"/>
    <property type="match status" value="1"/>
</dbReference>
<dbReference type="InterPro" id="IPR001296">
    <property type="entry name" value="Glyco_trans_1"/>
</dbReference>
<dbReference type="InterPro" id="IPR050194">
    <property type="entry name" value="Glycosyltransferase_grp1"/>
</dbReference>
<dbReference type="Pfam" id="PF13439">
    <property type="entry name" value="Glyco_transf_4"/>
    <property type="match status" value="1"/>
</dbReference>
<keyword evidence="4" id="KW-1185">Reference proteome</keyword>
<dbReference type="CDD" id="cd03801">
    <property type="entry name" value="GT4_PimA-like"/>
    <property type="match status" value="1"/>
</dbReference>
<feature type="domain" description="Glycosyltransferase subfamily 4-like N-terminal" evidence="2">
    <location>
        <begin position="10"/>
        <end position="166"/>
    </location>
</feature>
<sequence>MISNTFPPSIGGVQTHVLELSKALVKIGHHVQVLTRKPDGNIPLRDHFDGVSVERLTLPNSHLLYDWLLRRRIRQTVRAHQIDIIHVHGMRPLNACRGLSIPVIFTNHTSSFIKRAQGGEKTRRKMLRQLEVASATLAVSEILIEKTKETGYQKPILFTGNGVDTSVFHPGESSLRTRLAIPESAYIIAIGCRLEPVKGVRFLAQAVAAIDDSRLHLVIAGEGSESAGIRDILKNKIKSGHAHFLGNVSHREMSDIYRGADASSLPSFMEGMSIAGLEAMASGLPLIASDVGGTPYIVQDGVTGILTRPGSSEGLTNAILRLLHNRELSRDMGSCGLKTVREQFTWEKIAQQTLTIYTRTLVA</sequence>
<gene>
    <name evidence="3" type="ORF">M8T91_04755</name>
</gene>
<protein>
    <submittedName>
        <fullName evidence="3">Glycosyltransferase family 4 protein</fullName>
    </submittedName>
</protein>
<dbReference type="RefSeq" id="WP_301417328.1">
    <property type="nucleotide sequence ID" value="NZ_CP098023.1"/>
</dbReference>
<dbReference type="Gene3D" id="3.40.50.2000">
    <property type="entry name" value="Glycogen Phosphorylase B"/>
    <property type="match status" value="2"/>
</dbReference>
<name>A0ABY9EED5_9GAMM</name>
<dbReference type="PANTHER" id="PTHR45947">
    <property type="entry name" value="SULFOQUINOVOSYL TRANSFERASE SQD2"/>
    <property type="match status" value="1"/>
</dbReference>
<feature type="domain" description="Glycosyl transferase family 1" evidence="1">
    <location>
        <begin position="176"/>
        <end position="334"/>
    </location>
</feature>
<evidence type="ECO:0000313" key="3">
    <source>
        <dbReference type="EMBL" id="WKD50741.1"/>
    </source>
</evidence>
<dbReference type="Proteomes" id="UP001321520">
    <property type="component" value="Chromosome"/>
</dbReference>
<organism evidence="3 4">
    <name type="scientific">Microbulbifer spongiae</name>
    <dbReference type="NCBI Taxonomy" id="2944933"/>
    <lineage>
        <taxon>Bacteria</taxon>
        <taxon>Pseudomonadati</taxon>
        <taxon>Pseudomonadota</taxon>
        <taxon>Gammaproteobacteria</taxon>
        <taxon>Cellvibrionales</taxon>
        <taxon>Microbulbiferaceae</taxon>
        <taxon>Microbulbifer</taxon>
    </lineage>
</organism>
<proteinExistence type="predicted"/>
<evidence type="ECO:0000259" key="2">
    <source>
        <dbReference type="Pfam" id="PF13439"/>
    </source>
</evidence>
<dbReference type="EMBL" id="CP098023">
    <property type="protein sequence ID" value="WKD50741.1"/>
    <property type="molecule type" value="Genomic_DNA"/>
</dbReference>
<reference evidence="3 4" key="1">
    <citation type="submission" date="2022-05" db="EMBL/GenBank/DDBJ databases">
        <title>Microbulbifer sp. nov., isolated from sponge.</title>
        <authorList>
            <person name="Gao L."/>
        </authorList>
    </citation>
    <scope>NUCLEOTIDE SEQUENCE [LARGE SCALE GENOMIC DNA]</scope>
    <source>
        <strain evidence="3 4">MI-G</strain>
    </source>
</reference>
<evidence type="ECO:0000313" key="4">
    <source>
        <dbReference type="Proteomes" id="UP001321520"/>
    </source>
</evidence>
<dbReference type="SUPFAM" id="SSF53756">
    <property type="entry name" value="UDP-Glycosyltransferase/glycogen phosphorylase"/>
    <property type="match status" value="1"/>
</dbReference>
<evidence type="ECO:0000259" key="1">
    <source>
        <dbReference type="Pfam" id="PF00534"/>
    </source>
</evidence>
<accession>A0ABY9EED5</accession>
<dbReference type="InterPro" id="IPR028098">
    <property type="entry name" value="Glyco_trans_4-like_N"/>
</dbReference>